<feature type="region of interest" description="Disordered" evidence="1">
    <location>
        <begin position="158"/>
        <end position="203"/>
    </location>
</feature>
<feature type="compositionally biased region" description="Basic and acidic residues" evidence="1">
    <location>
        <begin position="158"/>
        <end position="184"/>
    </location>
</feature>
<feature type="region of interest" description="Disordered" evidence="1">
    <location>
        <begin position="64"/>
        <end position="85"/>
    </location>
</feature>
<evidence type="ECO:0000313" key="2">
    <source>
        <dbReference type="EMBL" id="KAK5704274.1"/>
    </source>
</evidence>
<sequence length="325" mass="37304">MARPTDAIKRMHQQAEAELAQAKSVLRFASQELRDLSAKVATAQANVEAMELHDDQDDLLRAQSARDEAEASQSEATERVHHAKEKADAVEKRLIAVVNELYQAETRQATAEKTRWVREAEARWTAEEEARQAAEAQKLKARQFAAACQAEEVRKAETLRAAGKQDREKRKEAIREESRRRQEAYQRQQQAKQQREESNKRRRSFEDFLAAWPPPPVRAMREKAQHFHDACAALEDKSQMRSFPEPPYEPCLKPGCLATEKTRALKACRCNIEKCFLGRPKATLKTDRVDFHPDKFSKVPEDVREHIQLAAKEVFSVVQDMYINA</sequence>
<evidence type="ECO:0000313" key="3">
    <source>
        <dbReference type="Proteomes" id="UP001310594"/>
    </source>
</evidence>
<name>A0AAN7WGJ8_9PEZI</name>
<dbReference type="Proteomes" id="UP001310594">
    <property type="component" value="Unassembled WGS sequence"/>
</dbReference>
<gene>
    <name evidence="2" type="ORF">LTR97_003289</name>
</gene>
<feature type="compositionally biased region" description="Basic and acidic residues" evidence="1">
    <location>
        <begin position="76"/>
        <end position="85"/>
    </location>
</feature>
<reference evidence="2" key="1">
    <citation type="submission" date="2023-08" db="EMBL/GenBank/DDBJ databases">
        <title>Black Yeasts Isolated from many extreme environments.</title>
        <authorList>
            <person name="Coleine C."/>
            <person name="Stajich J.E."/>
            <person name="Selbmann L."/>
        </authorList>
    </citation>
    <scope>NUCLEOTIDE SEQUENCE</scope>
    <source>
        <strain evidence="2">CCFEE 5810</strain>
    </source>
</reference>
<protein>
    <submittedName>
        <fullName evidence="2">Uncharacterized protein</fullName>
    </submittedName>
</protein>
<proteinExistence type="predicted"/>
<dbReference type="AlphaFoldDB" id="A0AAN7WGJ8"/>
<organism evidence="2 3">
    <name type="scientific">Elasticomyces elasticus</name>
    <dbReference type="NCBI Taxonomy" id="574655"/>
    <lineage>
        <taxon>Eukaryota</taxon>
        <taxon>Fungi</taxon>
        <taxon>Dikarya</taxon>
        <taxon>Ascomycota</taxon>
        <taxon>Pezizomycotina</taxon>
        <taxon>Dothideomycetes</taxon>
        <taxon>Dothideomycetidae</taxon>
        <taxon>Mycosphaerellales</taxon>
        <taxon>Teratosphaeriaceae</taxon>
        <taxon>Elasticomyces</taxon>
    </lineage>
</organism>
<comment type="caution">
    <text evidence="2">The sequence shown here is derived from an EMBL/GenBank/DDBJ whole genome shotgun (WGS) entry which is preliminary data.</text>
</comment>
<accession>A0AAN7WGJ8</accession>
<dbReference type="EMBL" id="JAVRQU010000004">
    <property type="protein sequence ID" value="KAK5704274.1"/>
    <property type="molecule type" value="Genomic_DNA"/>
</dbReference>
<evidence type="ECO:0000256" key="1">
    <source>
        <dbReference type="SAM" id="MobiDB-lite"/>
    </source>
</evidence>